<sequence length="206" mass="23995">MHKALTLQQSTNTATPPRFNLKQQYITGLICKLDRTGINIIHTLLPPMKKKHHGTIIITNNLKHRSPQYGTLFNPQRTKLLGNYPAPNNRYETRHHIHHVPKLRILVNPYSNQWFHTHQKPTKRLVRSHTLPPFHKILVGHYAQIVTLREPEFLRGHKSVQTLATQTQIAHVSRRQEARNNGENIVRQKQQQVGIRMFGFHADPTK</sequence>
<evidence type="ECO:0000313" key="1">
    <source>
        <dbReference type="EMBL" id="WVZ19818.1"/>
    </source>
</evidence>
<accession>A0AAQ3S807</accession>
<organism evidence="1 2">
    <name type="scientific">Vigna mungo</name>
    <name type="common">Black gram</name>
    <name type="synonym">Phaseolus mungo</name>
    <dbReference type="NCBI Taxonomy" id="3915"/>
    <lineage>
        <taxon>Eukaryota</taxon>
        <taxon>Viridiplantae</taxon>
        <taxon>Streptophyta</taxon>
        <taxon>Embryophyta</taxon>
        <taxon>Tracheophyta</taxon>
        <taxon>Spermatophyta</taxon>
        <taxon>Magnoliopsida</taxon>
        <taxon>eudicotyledons</taxon>
        <taxon>Gunneridae</taxon>
        <taxon>Pentapetalae</taxon>
        <taxon>rosids</taxon>
        <taxon>fabids</taxon>
        <taxon>Fabales</taxon>
        <taxon>Fabaceae</taxon>
        <taxon>Papilionoideae</taxon>
        <taxon>50 kb inversion clade</taxon>
        <taxon>NPAAA clade</taxon>
        <taxon>indigoferoid/millettioid clade</taxon>
        <taxon>Phaseoleae</taxon>
        <taxon>Vigna</taxon>
    </lineage>
</organism>
<dbReference type="Proteomes" id="UP001374535">
    <property type="component" value="Chromosome 2"/>
</dbReference>
<name>A0AAQ3S807_VIGMU</name>
<protein>
    <submittedName>
        <fullName evidence="1">Uncharacterized protein</fullName>
    </submittedName>
</protein>
<dbReference type="AlphaFoldDB" id="A0AAQ3S807"/>
<proteinExistence type="predicted"/>
<evidence type="ECO:0000313" key="2">
    <source>
        <dbReference type="Proteomes" id="UP001374535"/>
    </source>
</evidence>
<gene>
    <name evidence="1" type="ORF">V8G54_007140</name>
</gene>
<keyword evidence="2" id="KW-1185">Reference proteome</keyword>
<dbReference type="EMBL" id="CP144699">
    <property type="protein sequence ID" value="WVZ19818.1"/>
    <property type="molecule type" value="Genomic_DNA"/>
</dbReference>
<reference evidence="1 2" key="1">
    <citation type="journal article" date="2023" name="Life. Sci Alliance">
        <title>Evolutionary insights into 3D genome organization and epigenetic landscape of Vigna mungo.</title>
        <authorList>
            <person name="Junaid A."/>
            <person name="Singh B."/>
            <person name="Bhatia S."/>
        </authorList>
    </citation>
    <scope>NUCLEOTIDE SEQUENCE [LARGE SCALE GENOMIC DNA]</scope>
    <source>
        <strain evidence="1">Urdbean</strain>
    </source>
</reference>